<organism evidence="2 3">
    <name type="scientific">Paenibacillus sambharensis</name>
    <dbReference type="NCBI Taxonomy" id="1803190"/>
    <lineage>
        <taxon>Bacteria</taxon>
        <taxon>Bacillati</taxon>
        <taxon>Bacillota</taxon>
        <taxon>Bacilli</taxon>
        <taxon>Bacillales</taxon>
        <taxon>Paenibacillaceae</taxon>
        <taxon>Paenibacillus</taxon>
    </lineage>
</organism>
<keyword evidence="3" id="KW-1185">Reference proteome</keyword>
<dbReference type="EMBL" id="QKRB01000055">
    <property type="protein sequence ID" value="PZD93924.1"/>
    <property type="molecule type" value="Genomic_DNA"/>
</dbReference>
<evidence type="ECO:0008006" key="4">
    <source>
        <dbReference type="Google" id="ProtNLM"/>
    </source>
</evidence>
<reference evidence="2 3" key="1">
    <citation type="submission" date="2018-06" db="EMBL/GenBank/DDBJ databases">
        <title>Paenibacillus imtechensis sp. nov.</title>
        <authorList>
            <person name="Pinnaka A.K."/>
            <person name="Singh H."/>
            <person name="Kaur M."/>
        </authorList>
    </citation>
    <scope>NUCLEOTIDE SEQUENCE [LARGE SCALE GENOMIC DNA]</scope>
    <source>
        <strain evidence="2 3">SMB1</strain>
    </source>
</reference>
<keyword evidence="1" id="KW-0812">Transmembrane</keyword>
<feature type="transmembrane region" description="Helical" evidence="1">
    <location>
        <begin position="114"/>
        <end position="133"/>
    </location>
</feature>
<feature type="transmembrane region" description="Helical" evidence="1">
    <location>
        <begin position="248"/>
        <end position="266"/>
    </location>
</feature>
<feature type="transmembrane region" description="Helical" evidence="1">
    <location>
        <begin position="195"/>
        <end position="212"/>
    </location>
</feature>
<comment type="caution">
    <text evidence="2">The sequence shown here is derived from an EMBL/GenBank/DDBJ whole genome shotgun (WGS) entry which is preliminary data.</text>
</comment>
<dbReference type="RefSeq" id="WP_111148848.1">
    <property type="nucleotide sequence ID" value="NZ_QKRB01000055.1"/>
</dbReference>
<feature type="transmembrane region" description="Helical" evidence="1">
    <location>
        <begin position="219"/>
        <end position="242"/>
    </location>
</feature>
<accession>A0A2W1LHG4</accession>
<gene>
    <name evidence="2" type="ORF">DNH61_20740</name>
</gene>
<feature type="transmembrane region" description="Helical" evidence="1">
    <location>
        <begin position="164"/>
        <end position="183"/>
    </location>
</feature>
<evidence type="ECO:0000256" key="1">
    <source>
        <dbReference type="SAM" id="Phobius"/>
    </source>
</evidence>
<proteinExistence type="predicted"/>
<dbReference type="AlphaFoldDB" id="A0A2W1LHG4"/>
<feature type="transmembrane region" description="Helical" evidence="1">
    <location>
        <begin position="62"/>
        <end position="79"/>
    </location>
</feature>
<sequence length="275" mass="31129">MDQERRTVIIREIDYWRRNKLLPDQYCDFLLNLYAVQDQERTPSGWTGKAATAVQKSSGKHWLLAFGAFSLICLVALYFNAFHPLLQTALSLTVVTFLLSYGQRKRAVNESAGLSIIGIGILYKLGIGLYMLHLHDIQAWGWTAAFLAGCSVFWIIFGMGAGIPLLHLGGWVAAILVYALLLAKNTADPAWYEVQLYWVPVAFVFGWFSWFVHRWSKPASAVLLLTGVLLWFMPEVHAAIILAEQDWIQVQLIVKIGLGGTMLFFLRKHWIAWVA</sequence>
<feature type="transmembrane region" description="Helical" evidence="1">
    <location>
        <begin position="139"/>
        <end position="157"/>
    </location>
</feature>
<dbReference type="Proteomes" id="UP000249522">
    <property type="component" value="Unassembled WGS sequence"/>
</dbReference>
<feature type="transmembrane region" description="Helical" evidence="1">
    <location>
        <begin position="85"/>
        <end position="102"/>
    </location>
</feature>
<evidence type="ECO:0000313" key="3">
    <source>
        <dbReference type="Proteomes" id="UP000249522"/>
    </source>
</evidence>
<protein>
    <recommendedName>
        <fullName evidence="4">DUF2157 domain-containing protein</fullName>
    </recommendedName>
</protein>
<keyword evidence="1" id="KW-0472">Membrane</keyword>
<keyword evidence="1" id="KW-1133">Transmembrane helix</keyword>
<evidence type="ECO:0000313" key="2">
    <source>
        <dbReference type="EMBL" id="PZD93924.1"/>
    </source>
</evidence>
<dbReference type="OrthoDB" id="2380880at2"/>
<name>A0A2W1LHG4_9BACL</name>